<dbReference type="AlphaFoldDB" id="A0A2P8F4X7"/>
<proteinExistence type="predicted"/>
<dbReference type="OrthoDB" id="5956411at2"/>
<gene>
    <name evidence="1" type="ORF">CLV44_101174</name>
</gene>
<name>A0A2P8F4X7_9GAMM</name>
<comment type="caution">
    <text evidence="1">The sequence shown here is derived from an EMBL/GenBank/DDBJ whole genome shotgun (WGS) entry which is preliminary data.</text>
</comment>
<sequence>MDFDKLAYPETLTIAGTEYKGKRNMSKGQVLVPYTDEPDVGIGDVITQKSGKREIHLKVIDASFLEDGSLGVGTTHPHMLTLKVENTTAQPHVTKHGDSTFNIGSINGENVQVGNSNTLTTNVTIQELAEKIAKSDDPEAKSKLKEFLQNSTVGSLIGAGASALIGIL</sequence>
<reference evidence="1 2" key="1">
    <citation type="submission" date="2018-03" db="EMBL/GenBank/DDBJ databases">
        <title>Genomic Encyclopedia of Archaeal and Bacterial Type Strains, Phase II (KMG-II): from individual species to whole genera.</title>
        <authorList>
            <person name="Goeker M."/>
        </authorList>
    </citation>
    <scope>NUCLEOTIDE SEQUENCE [LARGE SCALE GENOMIC DNA]</scope>
    <source>
        <strain evidence="1 2">DSM 17586</strain>
    </source>
</reference>
<accession>A0A2P8F4X7</accession>
<evidence type="ECO:0000313" key="1">
    <source>
        <dbReference type="EMBL" id="PSL16775.1"/>
    </source>
</evidence>
<evidence type="ECO:0000313" key="2">
    <source>
        <dbReference type="Proteomes" id="UP000242133"/>
    </source>
</evidence>
<dbReference type="RefSeq" id="WP_106590214.1">
    <property type="nucleotide sequence ID" value="NZ_PYGI01000001.1"/>
</dbReference>
<dbReference type="EMBL" id="PYGI01000001">
    <property type="protein sequence ID" value="PSL16775.1"/>
    <property type="molecule type" value="Genomic_DNA"/>
</dbReference>
<dbReference type="Proteomes" id="UP000242133">
    <property type="component" value="Unassembled WGS sequence"/>
</dbReference>
<protein>
    <submittedName>
        <fullName evidence="1">Uncharacterized protein</fullName>
    </submittedName>
</protein>
<keyword evidence="2" id="KW-1185">Reference proteome</keyword>
<organism evidence="1 2">
    <name type="scientific">Marinobacterium halophilum</name>
    <dbReference type="NCBI Taxonomy" id="267374"/>
    <lineage>
        <taxon>Bacteria</taxon>
        <taxon>Pseudomonadati</taxon>
        <taxon>Pseudomonadota</taxon>
        <taxon>Gammaproteobacteria</taxon>
        <taxon>Oceanospirillales</taxon>
        <taxon>Oceanospirillaceae</taxon>
        <taxon>Marinobacterium</taxon>
    </lineage>
</organism>